<dbReference type="KEGG" id="gba:J421_4700"/>
<name>W0RPI4_9BACT</name>
<geneLocation type="plasmid" evidence="1 2">
    <name>1</name>
</geneLocation>
<dbReference type="EMBL" id="CP007129">
    <property type="protein sequence ID" value="AHG92235.1"/>
    <property type="molecule type" value="Genomic_DNA"/>
</dbReference>
<dbReference type="RefSeq" id="WP_025413587.1">
    <property type="nucleotide sequence ID" value="NZ_CP007129.1"/>
</dbReference>
<organism evidence="1 2">
    <name type="scientific">Gemmatirosa kalamazoonensis</name>
    <dbReference type="NCBI Taxonomy" id="861299"/>
    <lineage>
        <taxon>Bacteria</taxon>
        <taxon>Pseudomonadati</taxon>
        <taxon>Gemmatimonadota</taxon>
        <taxon>Gemmatimonadia</taxon>
        <taxon>Gemmatimonadales</taxon>
        <taxon>Gemmatimonadaceae</taxon>
        <taxon>Gemmatirosa</taxon>
    </lineage>
</organism>
<proteinExistence type="predicted"/>
<keyword evidence="2" id="KW-1185">Reference proteome</keyword>
<evidence type="ECO:0000313" key="1">
    <source>
        <dbReference type="EMBL" id="AHG92235.1"/>
    </source>
</evidence>
<evidence type="ECO:0008006" key="3">
    <source>
        <dbReference type="Google" id="ProtNLM"/>
    </source>
</evidence>
<dbReference type="Proteomes" id="UP000019151">
    <property type="component" value="Plasmid 1"/>
</dbReference>
<protein>
    <recommendedName>
        <fullName evidence="3">Lipoprotein</fullName>
    </recommendedName>
</protein>
<gene>
    <name evidence="1" type="ORF">J421_4700</name>
</gene>
<reference evidence="1 2" key="1">
    <citation type="journal article" date="2014" name="Genome Announc.">
        <title>Genome Sequence and Methylome of Soil Bacterium Gemmatirosa kalamazoonensis KBS708T, a Member of the Rarely Cultivated Gemmatimonadetes Phylum.</title>
        <authorList>
            <person name="Debruyn J.M."/>
            <person name="Radosevich M."/>
            <person name="Wommack K.E."/>
            <person name="Polson S.W."/>
            <person name="Hauser L.J."/>
            <person name="Fawaz M.N."/>
            <person name="Korlach J."/>
            <person name="Tsai Y.C."/>
        </authorList>
    </citation>
    <scope>NUCLEOTIDE SEQUENCE [LARGE SCALE GENOMIC DNA]</scope>
    <source>
        <strain evidence="1 2">KBS708</strain>
        <plasmid evidence="2">Plasmid 1</plasmid>
    </source>
</reference>
<keyword evidence="1" id="KW-0614">Plasmid</keyword>
<dbReference type="InParanoid" id="W0RPI4"/>
<accession>W0RPI4</accession>
<dbReference type="AlphaFoldDB" id="W0RPI4"/>
<evidence type="ECO:0000313" key="2">
    <source>
        <dbReference type="Proteomes" id="UP000019151"/>
    </source>
</evidence>
<dbReference type="OrthoDB" id="9806666at2"/>
<sequence length="209" mass="22708">MQRTLRTLAAVFAVVLVSGILSLAPLPGRRGCVVSAIATTLGDDGPKSRGTAPRPTDVDPRVTFDALLAPGDDATRFDARRAVEVEAWVTGVHVGGWEGVNCFALDAAHRDTHIDLARTPDAPDTARVIAEVTPRWRDAMRARGVDWSTESLRAALVGRRVRVRGWLYFDAHHATGAMHGDPADVRGERNWRATAWEIHPATGIEVVRP</sequence>
<dbReference type="HOGENOM" id="CLU_1313930_0_0_0"/>